<sequence>MSGILSKLREELYKVSEIDIEESESLNVNEVEKFIDNIVYFRNATEEEIIENFRRIFYSGTSYSIKLLFFIRDKVNGLGERRVFRVLLNYLGNEHPKYIENNLTLIPKYGRWDDLYSLFNTKVEDAVIDLFRNQIQIDINSNKPSTLGKWLKSENTSSKESRSFGNKTRRLLGYSPKEYRRLLSSLRRKIDIVETNISRREYSKINYENLTELNIKKYKKAFLKNDKADYEKFKLENPKKTFIFKSLENIISIIRETLNNPGINSIEDMYLKNLEYLIDKNIKDLNTFEDTLIINGIEGELIQNKNRYFDILISTILLYNKLNLNSFKNYYMSFKNNPKFNKLTSTDYIGSIKSMSKNNINYNMDLNSALDLLLFTSIKKNLKPEAIPKSIMFIYNKSEDMSFNNLKFISEKWINSGFEMPKIKLWNLKDLSSKFSISYKDNVVIISGYNKYIWKYILESREIKNSNIIIDKFNNIQYNDLII</sequence>
<dbReference type="InterPro" id="IPR058580">
    <property type="entry name" value="DUF2828"/>
</dbReference>
<evidence type="ECO:0000313" key="3">
    <source>
        <dbReference type="EMBL" id="MPL93831.1"/>
    </source>
</evidence>
<dbReference type="PANTHER" id="PTHR31373">
    <property type="entry name" value="OS06G0652100 PROTEIN"/>
    <property type="match status" value="1"/>
</dbReference>
<dbReference type="AlphaFoldDB" id="A0A644VR30"/>
<dbReference type="Pfam" id="PF25043">
    <property type="entry name" value="DUF7788"/>
    <property type="match status" value="1"/>
</dbReference>
<gene>
    <name evidence="3" type="ORF">SDC9_39978</name>
</gene>
<comment type="caution">
    <text evidence="3">The sequence shown here is derived from an EMBL/GenBank/DDBJ whole genome shotgun (WGS) entry which is preliminary data.</text>
</comment>
<reference evidence="3" key="1">
    <citation type="submission" date="2019-08" db="EMBL/GenBank/DDBJ databases">
        <authorList>
            <person name="Kucharzyk K."/>
            <person name="Murdoch R.W."/>
            <person name="Higgins S."/>
            <person name="Loffler F."/>
        </authorList>
    </citation>
    <scope>NUCLEOTIDE SEQUENCE</scope>
</reference>
<dbReference type="InterPro" id="IPR011205">
    <property type="entry name" value="UCP015417_vWA"/>
</dbReference>
<dbReference type="Pfam" id="PF11443">
    <property type="entry name" value="DUF2828"/>
    <property type="match status" value="1"/>
</dbReference>
<name>A0A644VR30_9ZZZZ</name>
<organism evidence="3">
    <name type="scientific">bioreactor metagenome</name>
    <dbReference type="NCBI Taxonomy" id="1076179"/>
    <lineage>
        <taxon>unclassified sequences</taxon>
        <taxon>metagenomes</taxon>
        <taxon>ecological metagenomes</taxon>
    </lineage>
</organism>
<dbReference type="InterPro" id="IPR056690">
    <property type="entry name" value="DUF7788"/>
</dbReference>
<dbReference type="EMBL" id="VSSQ01000405">
    <property type="protein sequence ID" value="MPL93831.1"/>
    <property type="molecule type" value="Genomic_DNA"/>
</dbReference>
<accession>A0A644VR30</accession>
<protein>
    <submittedName>
        <fullName evidence="3">Uncharacterized protein</fullName>
    </submittedName>
</protein>
<proteinExistence type="predicted"/>
<dbReference type="PANTHER" id="PTHR31373:SF17">
    <property type="entry name" value="OS06G0652100 PROTEIN"/>
    <property type="match status" value="1"/>
</dbReference>
<evidence type="ECO:0000259" key="2">
    <source>
        <dbReference type="Pfam" id="PF25043"/>
    </source>
</evidence>
<feature type="domain" description="DUF2828" evidence="1">
    <location>
        <begin position="163"/>
        <end position="233"/>
    </location>
</feature>
<evidence type="ECO:0000259" key="1">
    <source>
        <dbReference type="Pfam" id="PF11443"/>
    </source>
</evidence>
<feature type="domain" description="DUF7788" evidence="2">
    <location>
        <begin position="304"/>
        <end position="466"/>
    </location>
</feature>